<dbReference type="STRING" id="1442371.A0A0D2KZS6"/>
<dbReference type="GeneID" id="27708143"/>
<gene>
    <name evidence="7" type="ORF">Z520_02397</name>
</gene>
<evidence type="ECO:0000256" key="3">
    <source>
        <dbReference type="ARBA" id="ARBA00022630"/>
    </source>
</evidence>
<keyword evidence="8" id="KW-1185">Reference proteome</keyword>
<evidence type="ECO:0000256" key="2">
    <source>
        <dbReference type="ARBA" id="ARBA00006730"/>
    </source>
</evidence>
<dbReference type="OrthoDB" id="2015447at2759"/>
<dbReference type="GO" id="GO:0019478">
    <property type="term" value="P:D-amino acid catabolic process"/>
    <property type="evidence" value="ECO:0007669"/>
    <property type="project" value="TreeGrafter"/>
</dbReference>
<comment type="cofactor">
    <cofactor evidence="1">
        <name>FAD</name>
        <dbReference type="ChEBI" id="CHEBI:57692"/>
    </cofactor>
</comment>
<evidence type="ECO:0000256" key="5">
    <source>
        <dbReference type="ARBA" id="ARBA00023002"/>
    </source>
</evidence>
<dbReference type="PANTHER" id="PTHR11530:SF11">
    <property type="entry name" value="D-ASPARTATE OXIDASE"/>
    <property type="match status" value="1"/>
</dbReference>
<dbReference type="SUPFAM" id="SSF54373">
    <property type="entry name" value="FAD-linked reductases, C-terminal domain"/>
    <property type="match status" value="1"/>
</dbReference>
<dbReference type="AlphaFoldDB" id="A0A0D2KZS6"/>
<comment type="similarity">
    <text evidence="2">Belongs to the DAMOX/DASOX family.</text>
</comment>
<evidence type="ECO:0000313" key="7">
    <source>
        <dbReference type="EMBL" id="KIY02259.1"/>
    </source>
</evidence>
<evidence type="ECO:0000259" key="6">
    <source>
        <dbReference type="Pfam" id="PF01266"/>
    </source>
</evidence>
<sequence length="330" mass="37512">MAIASQLPLDYDVTIVGEHLPGDPMNHEYTSQWAGAIWLGVHDNSLRERKLQLDGLAALWKLSGRYPESSARKIMMREVQDYGSVDDVWYKDTVPQFRVMSGDELPQGAKWGVEYQTIVITPPTFIAWLRGRLESRGVVFKRLIVRSLADLKDMGHDVLINATAYGSVALEDVRETRMVTVKQQNIRIRMPGYNRLYIRRGQQGEYYSTAFGRGDGTIYIGGIRKLGVKNYTVNEEDRKLILRRQHENQPDVFKSPNLEDYDFICDHVGVYPFIQQENGGVRIEKEIVSGQKVVHAYGTEAGGFVYSFGLGREVARLVSEYVFEPPKASL</sequence>
<evidence type="ECO:0000256" key="4">
    <source>
        <dbReference type="ARBA" id="ARBA00022827"/>
    </source>
</evidence>
<keyword evidence="4" id="KW-0274">FAD</keyword>
<evidence type="ECO:0000256" key="1">
    <source>
        <dbReference type="ARBA" id="ARBA00001974"/>
    </source>
</evidence>
<dbReference type="Proteomes" id="UP000053411">
    <property type="component" value="Unassembled WGS sequence"/>
</dbReference>
<dbReference type="Gene3D" id="3.30.9.10">
    <property type="entry name" value="D-Amino Acid Oxidase, subunit A, domain 2"/>
    <property type="match status" value="1"/>
</dbReference>
<organism evidence="7 8">
    <name type="scientific">Fonsecaea multimorphosa CBS 102226</name>
    <dbReference type="NCBI Taxonomy" id="1442371"/>
    <lineage>
        <taxon>Eukaryota</taxon>
        <taxon>Fungi</taxon>
        <taxon>Dikarya</taxon>
        <taxon>Ascomycota</taxon>
        <taxon>Pezizomycotina</taxon>
        <taxon>Eurotiomycetes</taxon>
        <taxon>Chaetothyriomycetidae</taxon>
        <taxon>Chaetothyriales</taxon>
        <taxon>Herpotrichiellaceae</taxon>
        <taxon>Fonsecaea</taxon>
    </lineage>
</organism>
<proteinExistence type="inferred from homology"/>
<dbReference type="InterPro" id="IPR006076">
    <property type="entry name" value="FAD-dep_OxRdtase"/>
</dbReference>
<dbReference type="PANTHER" id="PTHR11530">
    <property type="entry name" value="D-AMINO ACID OXIDASE"/>
    <property type="match status" value="1"/>
</dbReference>
<dbReference type="RefSeq" id="XP_016636381.1">
    <property type="nucleotide sequence ID" value="XM_016772911.1"/>
</dbReference>
<reference evidence="7 8" key="1">
    <citation type="submission" date="2015-01" db="EMBL/GenBank/DDBJ databases">
        <title>The Genome Sequence of Fonsecaea multimorphosa CBS 102226.</title>
        <authorList>
            <consortium name="The Broad Institute Genomics Platform"/>
            <person name="Cuomo C."/>
            <person name="de Hoog S."/>
            <person name="Gorbushina A."/>
            <person name="Stielow B."/>
            <person name="Teixiera M."/>
            <person name="Abouelleil A."/>
            <person name="Chapman S.B."/>
            <person name="Priest M."/>
            <person name="Young S.K."/>
            <person name="Wortman J."/>
            <person name="Nusbaum C."/>
            <person name="Birren B."/>
        </authorList>
    </citation>
    <scope>NUCLEOTIDE SEQUENCE [LARGE SCALE GENOMIC DNA]</scope>
    <source>
        <strain evidence="7 8">CBS 102226</strain>
    </source>
</reference>
<accession>A0A0D2KZS6</accession>
<evidence type="ECO:0000313" key="8">
    <source>
        <dbReference type="Proteomes" id="UP000053411"/>
    </source>
</evidence>
<dbReference type="InterPro" id="IPR023209">
    <property type="entry name" value="DAO"/>
</dbReference>
<dbReference type="EMBL" id="KN848064">
    <property type="protein sequence ID" value="KIY02259.1"/>
    <property type="molecule type" value="Genomic_DNA"/>
</dbReference>
<dbReference type="SUPFAM" id="SSF51971">
    <property type="entry name" value="Nucleotide-binding domain"/>
    <property type="match status" value="1"/>
</dbReference>
<keyword evidence="5" id="KW-0560">Oxidoreductase</keyword>
<feature type="domain" description="FAD dependent oxidoreductase" evidence="6">
    <location>
        <begin position="12"/>
        <end position="317"/>
    </location>
</feature>
<dbReference type="VEuPathDB" id="FungiDB:Z520_02397"/>
<keyword evidence="3" id="KW-0285">Flavoprotein</keyword>
<dbReference type="GO" id="GO:0071949">
    <property type="term" value="F:FAD binding"/>
    <property type="evidence" value="ECO:0007669"/>
    <property type="project" value="InterPro"/>
</dbReference>
<protein>
    <recommendedName>
        <fullName evidence="6">FAD dependent oxidoreductase domain-containing protein</fullName>
    </recommendedName>
</protein>
<name>A0A0D2KZS6_9EURO</name>
<dbReference type="GO" id="GO:0005737">
    <property type="term" value="C:cytoplasm"/>
    <property type="evidence" value="ECO:0007669"/>
    <property type="project" value="TreeGrafter"/>
</dbReference>
<dbReference type="GO" id="GO:0003884">
    <property type="term" value="F:D-amino-acid oxidase activity"/>
    <property type="evidence" value="ECO:0007669"/>
    <property type="project" value="InterPro"/>
</dbReference>
<dbReference type="Pfam" id="PF01266">
    <property type="entry name" value="DAO"/>
    <property type="match status" value="1"/>
</dbReference>
<dbReference type="Gene3D" id="3.40.50.720">
    <property type="entry name" value="NAD(P)-binding Rossmann-like Domain"/>
    <property type="match status" value="1"/>
</dbReference>